<name>A0AA37KS19_9BACT</name>
<protein>
    <recommendedName>
        <fullName evidence="3">Helix-turn-helix domain-containing protein</fullName>
    </recommendedName>
</protein>
<dbReference type="EMBL" id="BQOL01000002">
    <property type="protein sequence ID" value="GKI19894.1"/>
    <property type="molecule type" value="Genomic_DNA"/>
</dbReference>
<comment type="caution">
    <text evidence="1">The sequence shown here is derived from an EMBL/GenBank/DDBJ whole genome shotgun (WGS) entry which is preliminary data.</text>
</comment>
<reference evidence="1" key="1">
    <citation type="submission" date="2022-01" db="EMBL/GenBank/DDBJ databases">
        <title>Novel bile acid biosynthetic pathways are enriched in the microbiome of centenarians.</title>
        <authorList>
            <person name="Sato Y."/>
            <person name="Atarashi K."/>
            <person name="Plichta R.D."/>
            <person name="Arai Y."/>
            <person name="Sasajima S."/>
            <person name="Kearney M.S."/>
            <person name="Suda W."/>
            <person name="Takeshita K."/>
            <person name="Sasaki T."/>
            <person name="Okamoto S."/>
            <person name="Skelly N.A."/>
            <person name="Okamura Y."/>
            <person name="Vlamakis H."/>
            <person name="Li Y."/>
            <person name="Tanoue T."/>
            <person name="Takei H."/>
            <person name="Nittono H."/>
            <person name="Narushima S."/>
            <person name="Irie J."/>
            <person name="Itoh H."/>
            <person name="Moriya K."/>
            <person name="Sugiura Y."/>
            <person name="Suematsu M."/>
            <person name="Moritoki N."/>
            <person name="Shibata S."/>
            <person name="Littman R.D."/>
            <person name="Fischbach A.M."/>
            <person name="Uwamino Y."/>
            <person name="Inoue T."/>
            <person name="Honda A."/>
            <person name="Hattori M."/>
            <person name="Murai T."/>
            <person name="Xavier J.R."/>
            <person name="Hirose N."/>
            <person name="Honda K."/>
        </authorList>
    </citation>
    <scope>NUCLEOTIDE SEQUENCE</scope>
    <source>
        <strain evidence="1">CE91-St16</strain>
    </source>
</reference>
<sequence>MNDADIQRMFRQLDLILNLIQETRSAIKLLKQCGNDGADDPLIPNRQLAEILDVRTKQIIEYRKKKLIEAVIIQNRVFFRKSAVKKFIEEHINKGDRSYGKQCYERVRKYR</sequence>
<evidence type="ECO:0000313" key="2">
    <source>
        <dbReference type="Proteomes" id="UP001055105"/>
    </source>
</evidence>
<proteinExistence type="predicted"/>
<dbReference type="RefSeq" id="WP_018697382.1">
    <property type="nucleotide sequence ID" value="NZ_AP025581.1"/>
</dbReference>
<dbReference type="AlphaFoldDB" id="A0AA37KS19"/>
<dbReference type="Proteomes" id="UP001055105">
    <property type="component" value="Unassembled WGS sequence"/>
</dbReference>
<evidence type="ECO:0000313" key="1">
    <source>
        <dbReference type="EMBL" id="GKI19894.1"/>
    </source>
</evidence>
<evidence type="ECO:0008006" key="3">
    <source>
        <dbReference type="Google" id="ProtNLM"/>
    </source>
</evidence>
<organism evidence="1 2">
    <name type="scientific">Alistipes finegoldii</name>
    <dbReference type="NCBI Taxonomy" id="214856"/>
    <lineage>
        <taxon>Bacteria</taxon>
        <taxon>Pseudomonadati</taxon>
        <taxon>Bacteroidota</taxon>
        <taxon>Bacteroidia</taxon>
        <taxon>Bacteroidales</taxon>
        <taxon>Rikenellaceae</taxon>
        <taxon>Alistipes</taxon>
    </lineage>
</organism>
<gene>
    <name evidence="1" type="ORF">CE91St16_28020</name>
</gene>
<accession>A0AA37KS19</accession>